<dbReference type="InParanoid" id="C5KKS5"/>
<protein>
    <submittedName>
        <fullName evidence="7">Amino acid transporter, putative</fullName>
    </submittedName>
</protein>
<evidence type="ECO:0000313" key="7">
    <source>
        <dbReference type="EMBL" id="EER14918.1"/>
    </source>
</evidence>
<proteinExistence type="predicted"/>
<organism evidence="8">
    <name type="scientific">Perkinsus marinus (strain ATCC 50983 / TXsc)</name>
    <dbReference type="NCBI Taxonomy" id="423536"/>
    <lineage>
        <taxon>Eukaryota</taxon>
        <taxon>Sar</taxon>
        <taxon>Alveolata</taxon>
        <taxon>Perkinsozoa</taxon>
        <taxon>Perkinsea</taxon>
        <taxon>Perkinsida</taxon>
        <taxon>Perkinsidae</taxon>
        <taxon>Perkinsus</taxon>
    </lineage>
</organism>
<dbReference type="PANTHER" id="PTHR22950">
    <property type="entry name" value="AMINO ACID TRANSPORTER"/>
    <property type="match status" value="1"/>
</dbReference>
<dbReference type="GO" id="GO:0016020">
    <property type="term" value="C:membrane"/>
    <property type="evidence" value="ECO:0007669"/>
    <property type="project" value="UniProtKB-SubCell"/>
</dbReference>
<evidence type="ECO:0000313" key="8">
    <source>
        <dbReference type="Proteomes" id="UP000007800"/>
    </source>
</evidence>
<feature type="transmembrane region" description="Helical" evidence="5">
    <location>
        <begin position="124"/>
        <end position="146"/>
    </location>
</feature>
<accession>C5KKS5</accession>
<comment type="subcellular location">
    <subcellularLocation>
        <location evidence="1">Membrane</location>
        <topology evidence="1">Multi-pass membrane protein</topology>
    </subcellularLocation>
</comment>
<dbReference type="GeneID" id="9061789"/>
<evidence type="ECO:0000256" key="3">
    <source>
        <dbReference type="ARBA" id="ARBA00022989"/>
    </source>
</evidence>
<keyword evidence="3 5" id="KW-1133">Transmembrane helix</keyword>
<reference evidence="7 8" key="1">
    <citation type="submission" date="2008-07" db="EMBL/GenBank/DDBJ databases">
        <authorList>
            <person name="El-Sayed N."/>
            <person name="Caler E."/>
            <person name="Inman J."/>
            <person name="Amedeo P."/>
            <person name="Hass B."/>
            <person name="Wortman J."/>
        </authorList>
    </citation>
    <scope>NUCLEOTIDE SEQUENCE [LARGE SCALE GENOMIC DNA]</scope>
    <source>
        <strain evidence="8">ATCC 50983 / TXsc</strain>
    </source>
</reference>
<dbReference type="RefSeq" id="XP_002783122.1">
    <property type="nucleotide sequence ID" value="XM_002783076.1"/>
</dbReference>
<dbReference type="InterPro" id="IPR013057">
    <property type="entry name" value="AA_transpt_TM"/>
</dbReference>
<keyword evidence="2 5" id="KW-0812">Transmembrane</keyword>
<evidence type="ECO:0000256" key="4">
    <source>
        <dbReference type="ARBA" id="ARBA00023136"/>
    </source>
</evidence>
<sequence>TELSTPTPRTMRKVTLISIFSVLLLYAVEGGLFLVAYGTNTKSNILTSLGDRLNEGDLVVALAFLMTAVTVVSSFPLNIYPVRITILHSLRPERNKTVIGMVVSTLTVVLALCVAIILPDVNVILGVVGAMAGSVICFLTPAALNMKLDRGDVFVRDRIYYCFMITIGLVAFLMGTCIAILDALKFYRQRTL</sequence>
<dbReference type="EMBL" id="GG673733">
    <property type="protein sequence ID" value="EER14918.1"/>
    <property type="molecule type" value="Genomic_DNA"/>
</dbReference>
<dbReference type="AlphaFoldDB" id="C5KKS5"/>
<dbReference type="Pfam" id="PF01490">
    <property type="entry name" value="Aa_trans"/>
    <property type="match status" value="1"/>
</dbReference>
<keyword evidence="8" id="KW-1185">Reference proteome</keyword>
<feature type="transmembrane region" description="Helical" evidence="5">
    <location>
        <begin position="58"/>
        <end position="77"/>
    </location>
</feature>
<keyword evidence="4 5" id="KW-0472">Membrane</keyword>
<evidence type="ECO:0000256" key="5">
    <source>
        <dbReference type="SAM" id="Phobius"/>
    </source>
</evidence>
<gene>
    <name evidence="7" type="ORF">Pmar_PMAR026204</name>
</gene>
<evidence type="ECO:0000259" key="6">
    <source>
        <dbReference type="Pfam" id="PF01490"/>
    </source>
</evidence>
<feature type="transmembrane region" description="Helical" evidence="5">
    <location>
        <begin position="158"/>
        <end position="181"/>
    </location>
</feature>
<feature type="transmembrane region" description="Helical" evidence="5">
    <location>
        <begin position="98"/>
        <end position="118"/>
    </location>
</feature>
<dbReference type="Proteomes" id="UP000007800">
    <property type="component" value="Unassembled WGS sequence"/>
</dbReference>
<feature type="domain" description="Amino acid transporter transmembrane" evidence="6">
    <location>
        <begin position="3"/>
        <end position="180"/>
    </location>
</feature>
<feature type="transmembrane region" description="Helical" evidence="5">
    <location>
        <begin position="14"/>
        <end position="38"/>
    </location>
</feature>
<evidence type="ECO:0000256" key="2">
    <source>
        <dbReference type="ARBA" id="ARBA00022692"/>
    </source>
</evidence>
<evidence type="ECO:0000256" key="1">
    <source>
        <dbReference type="ARBA" id="ARBA00004141"/>
    </source>
</evidence>
<feature type="non-terminal residue" evidence="7">
    <location>
        <position position="1"/>
    </location>
</feature>
<name>C5KKS5_PERM5</name>
<dbReference type="OrthoDB" id="438545at2759"/>
<dbReference type="GO" id="GO:0015179">
    <property type="term" value="F:L-amino acid transmembrane transporter activity"/>
    <property type="evidence" value="ECO:0007669"/>
    <property type="project" value="TreeGrafter"/>
</dbReference>